<evidence type="ECO:0000313" key="16">
    <source>
        <dbReference type="Proteomes" id="UP001221142"/>
    </source>
</evidence>
<dbReference type="EMBL" id="JARKIF010000020">
    <property type="protein sequence ID" value="KAJ7617900.1"/>
    <property type="molecule type" value="Genomic_DNA"/>
</dbReference>
<feature type="transmembrane region" description="Helical" evidence="12">
    <location>
        <begin position="579"/>
        <end position="599"/>
    </location>
</feature>
<evidence type="ECO:0000256" key="13">
    <source>
        <dbReference type="SAM" id="SignalP"/>
    </source>
</evidence>
<evidence type="ECO:0000256" key="10">
    <source>
        <dbReference type="ARBA" id="ARBA00023136"/>
    </source>
</evidence>
<feature type="transmembrane region" description="Helical" evidence="12">
    <location>
        <begin position="749"/>
        <end position="767"/>
    </location>
</feature>
<feature type="domain" description="GPI ethanolamine phosphate transferase 1 C-terminal" evidence="14">
    <location>
        <begin position="423"/>
        <end position="507"/>
    </location>
</feature>
<keyword evidence="6 12" id="KW-0808">Transferase</keyword>
<evidence type="ECO:0000256" key="7">
    <source>
        <dbReference type="ARBA" id="ARBA00022692"/>
    </source>
</evidence>
<organism evidence="15 16">
    <name type="scientific">Roridomyces roridus</name>
    <dbReference type="NCBI Taxonomy" id="1738132"/>
    <lineage>
        <taxon>Eukaryota</taxon>
        <taxon>Fungi</taxon>
        <taxon>Dikarya</taxon>
        <taxon>Basidiomycota</taxon>
        <taxon>Agaricomycotina</taxon>
        <taxon>Agaricomycetes</taxon>
        <taxon>Agaricomycetidae</taxon>
        <taxon>Agaricales</taxon>
        <taxon>Marasmiineae</taxon>
        <taxon>Mycenaceae</taxon>
        <taxon>Roridomyces</taxon>
    </lineage>
</organism>
<evidence type="ECO:0000313" key="15">
    <source>
        <dbReference type="EMBL" id="KAJ7617900.1"/>
    </source>
</evidence>
<feature type="signal peptide" evidence="13">
    <location>
        <begin position="1"/>
        <end position="19"/>
    </location>
</feature>
<evidence type="ECO:0000256" key="6">
    <source>
        <dbReference type="ARBA" id="ARBA00022679"/>
    </source>
</evidence>
<name>A0AAD7BDY3_9AGAR</name>
<evidence type="ECO:0000256" key="1">
    <source>
        <dbReference type="ARBA" id="ARBA00004477"/>
    </source>
</evidence>
<keyword evidence="5 12" id="KW-0337">GPI-anchor biosynthesis</keyword>
<evidence type="ECO:0000256" key="11">
    <source>
        <dbReference type="ARBA" id="ARBA00023180"/>
    </source>
</evidence>
<feature type="transmembrane region" description="Helical" evidence="12">
    <location>
        <begin position="659"/>
        <end position="676"/>
    </location>
</feature>
<dbReference type="InterPro" id="IPR017850">
    <property type="entry name" value="Alkaline_phosphatase_core_sf"/>
</dbReference>
<dbReference type="GO" id="GO:0005789">
    <property type="term" value="C:endoplasmic reticulum membrane"/>
    <property type="evidence" value="ECO:0007669"/>
    <property type="project" value="UniProtKB-SubCell"/>
</dbReference>
<comment type="caution">
    <text evidence="15">The sequence shown here is derived from an EMBL/GenBank/DDBJ whole genome shotgun (WGS) entry which is preliminary data.</text>
</comment>
<feature type="transmembrane region" description="Helical" evidence="12">
    <location>
        <begin position="554"/>
        <end position="573"/>
    </location>
</feature>
<dbReference type="PANTHER" id="PTHR12250">
    <property type="entry name" value="PHOSPHATIDYLINOSITOL GLYCAN, CLASS N"/>
    <property type="match status" value="1"/>
</dbReference>
<keyword evidence="10 12" id="KW-0472">Membrane</keyword>
<evidence type="ECO:0000256" key="5">
    <source>
        <dbReference type="ARBA" id="ARBA00022502"/>
    </source>
</evidence>
<comment type="subcellular location">
    <subcellularLocation>
        <location evidence="1 12">Endoplasmic reticulum membrane</location>
        <topology evidence="1 12">Multi-pass membrane protein</topology>
    </subcellularLocation>
</comment>
<dbReference type="CDD" id="cd16020">
    <property type="entry name" value="GPI_EPT_1"/>
    <property type="match status" value="1"/>
</dbReference>
<dbReference type="InterPro" id="IPR037671">
    <property type="entry name" value="PIGN_N"/>
</dbReference>
<feature type="transmembrane region" description="Helical" evidence="12">
    <location>
        <begin position="526"/>
        <end position="542"/>
    </location>
</feature>
<keyword evidence="13" id="KW-0732">Signal</keyword>
<evidence type="ECO:0000259" key="14">
    <source>
        <dbReference type="Pfam" id="PF04987"/>
    </source>
</evidence>
<evidence type="ECO:0000256" key="3">
    <source>
        <dbReference type="ARBA" id="ARBA00008400"/>
    </source>
</evidence>
<dbReference type="InterPro" id="IPR017852">
    <property type="entry name" value="GPI_EtnP_transferase_1_C"/>
</dbReference>
<feature type="transmembrane region" description="Helical" evidence="12">
    <location>
        <begin position="496"/>
        <end position="520"/>
    </location>
</feature>
<dbReference type="Pfam" id="PF04987">
    <property type="entry name" value="PigN"/>
    <property type="match status" value="2"/>
</dbReference>
<feature type="transmembrane region" description="Helical" evidence="12">
    <location>
        <begin position="433"/>
        <end position="452"/>
    </location>
</feature>
<keyword evidence="9 12" id="KW-1133">Transmembrane helix</keyword>
<evidence type="ECO:0000256" key="4">
    <source>
        <dbReference type="ARBA" id="ARBA00020831"/>
    </source>
</evidence>
<evidence type="ECO:0000256" key="8">
    <source>
        <dbReference type="ARBA" id="ARBA00022824"/>
    </source>
</evidence>
<dbReference type="PANTHER" id="PTHR12250:SF0">
    <property type="entry name" value="GPI ETHANOLAMINE PHOSPHATE TRANSFERASE 1"/>
    <property type="match status" value="1"/>
</dbReference>
<dbReference type="Proteomes" id="UP001221142">
    <property type="component" value="Unassembled WGS sequence"/>
</dbReference>
<feature type="transmembrane region" description="Helical" evidence="12">
    <location>
        <begin position="820"/>
        <end position="839"/>
    </location>
</feature>
<comment type="pathway">
    <text evidence="2 12">Glycolipid biosynthesis; glycosylphosphatidylinositol-anchor biosynthesis.</text>
</comment>
<proteinExistence type="inferred from homology"/>
<keyword evidence="16" id="KW-1185">Reference proteome</keyword>
<sequence length="859" mass="95808">MLLLIGFAFHLLFMASVFDCYFTNPVVHGMQRFKLDFAESKRLVLIVGDGLRADLLFQQKNVFPDGPETVAPYLRSIVKTRGAFGVSHVRVPTESRAGHVAAIAGMYDDPIPRHVFLMKGWKSSSVDFDSVFNQSSTTFAFGSPDIVSIFSEAATPGKVLTWSYSEEDQDFTKNGTVLDMWAVDHLERLFRDATANSTLESQLRSAGTIFFMHLLGLDTTGHSYTPYSLEYMNNIQVNFFRDEETSYIFTADHGMSKIGNHGDGHPDNTRAPLIAWGRGIRGPLPDSSPSSHDDYSAPWELDHLLRRDIEQADLAPLMAAILGLNWPIHSVGVIPARYIFPRGGDETVARTAQVNAKVILEQYRIRHEIKKASSVFYEPFAPLEAGGSRISTGFHAIEVAISEKRWLAAQRLSSSLIQDGLAGLKYLQRYDALFIRFLATAAYVGWSIYAFLSAFSVLLPGPQGQTEPRPKNTQLAVLVLVGFWSVFAVQRSPWRYYFYVGFPVYFYAALVIGTIQIMVIAYTHRWIWSLALIFIGILWPWPTRAPRRRLSIPLRFLWTSSCAVTAIFLLLRVDKTENLGAILAGGVCMIGVATLAGVWTGGAPRRMISLFVLQVGNQHHSSRNVPTSQIALIVFAMAITSNSVYHLRMKTGLPIQNQRAGWIILTTATLIPLFSRSCHRHANVRAKLLMYFLAFGPCFVFLAISVEGLFYVAYCLTLVGWIEVERALGDGGDLIPSAMTTPKVSPDDLRIALFFLFFTQIGFFGTGKSFYVSPVYRLIPIFDSFSMALLLIYKILAPYFVLSVTFAALNENMGYPPRRLLLVVLALMDGITLTFFLNVRDSGSWSAINQSTSSSCGIR</sequence>
<comment type="function">
    <text evidence="12">Ethanolamine phosphate transferase involved in glycosylphosphatidylinositol-anchor biosynthesis. Transfers ethanolamine phosphate to the first alpha-1,4-linked mannose of the glycosylphosphatidylinositol precursor of GPI-anchor.</text>
</comment>
<dbReference type="GO" id="GO:0051377">
    <property type="term" value="F:mannose-ethanolamine phosphotransferase activity"/>
    <property type="evidence" value="ECO:0007669"/>
    <property type="project" value="UniProtKB-UniRule"/>
</dbReference>
<dbReference type="GO" id="GO:0006506">
    <property type="term" value="P:GPI anchor biosynthetic process"/>
    <property type="evidence" value="ECO:0007669"/>
    <property type="project" value="UniProtKB-KW"/>
</dbReference>
<gene>
    <name evidence="15" type="ORF">FB45DRAFT_1103208</name>
</gene>
<comment type="similarity">
    <text evidence="3 12">Belongs to the PIGG/PIGN/PIGO family. PIGN subfamily.</text>
</comment>
<protein>
    <recommendedName>
        <fullName evidence="4 12">GPI ethanolamine phosphate transferase 1</fullName>
        <ecNumber evidence="12">2.-.-.-</ecNumber>
    </recommendedName>
</protein>
<feature type="transmembrane region" description="Helical" evidence="12">
    <location>
        <begin position="688"/>
        <end position="714"/>
    </location>
</feature>
<feature type="chain" id="PRO_5042277977" description="GPI ethanolamine phosphate transferase 1" evidence="13">
    <location>
        <begin position="20"/>
        <end position="859"/>
    </location>
</feature>
<accession>A0AAD7BDY3</accession>
<evidence type="ECO:0000256" key="12">
    <source>
        <dbReference type="RuleBase" id="RU367138"/>
    </source>
</evidence>
<reference evidence="15" key="1">
    <citation type="submission" date="2023-03" db="EMBL/GenBank/DDBJ databases">
        <title>Massive genome expansion in bonnet fungi (Mycena s.s.) driven by repeated elements and novel gene families across ecological guilds.</title>
        <authorList>
            <consortium name="Lawrence Berkeley National Laboratory"/>
            <person name="Harder C.B."/>
            <person name="Miyauchi S."/>
            <person name="Viragh M."/>
            <person name="Kuo A."/>
            <person name="Thoen E."/>
            <person name="Andreopoulos B."/>
            <person name="Lu D."/>
            <person name="Skrede I."/>
            <person name="Drula E."/>
            <person name="Henrissat B."/>
            <person name="Morin E."/>
            <person name="Kohler A."/>
            <person name="Barry K."/>
            <person name="LaButti K."/>
            <person name="Morin E."/>
            <person name="Salamov A."/>
            <person name="Lipzen A."/>
            <person name="Mereny Z."/>
            <person name="Hegedus B."/>
            <person name="Baldrian P."/>
            <person name="Stursova M."/>
            <person name="Weitz H."/>
            <person name="Taylor A."/>
            <person name="Grigoriev I.V."/>
            <person name="Nagy L.G."/>
            <person name="Martin F."/>
            <person name="Kauserud H."/>
        </authorList>
    </citation>
    <scope>NUCLEOTIDE SEQUENCE</scope>
    <source>
        <strain evidence="15">9284</strain>
    </source>
</reference>
<feature type="domain" description="GPI ethanolamine phosphate transferase 1 C-terminal" evidence="14">
    <location>
        <begin position="508"/>
        <end position="844"/>
    </location>
</feature>
<evidence type="ECO:0000256" key="9">
    <source>
        <dbReference type="ARBA" id="ARBA00022989"/>
    </source>
</evidence>
<feature type="transmembrane region" description="Helical" evidence="12">
    <location>
        <begin position="788"/>
        <end position="808"/>
    </location>
</feature>
<dbReference type="AlphaFoldDB" id="A0AAD7BDY3"/>
<feature type="transmembrane region" description="Helical" evidence="12">
    <location>
        <begin position="472"/>
        <end position="489"/>
    </location>
</feature>
<dbReference type="Gene3D" id="3.40.720.10">
    <property type="entry name" value="Alkaline Phosphatase, subunit A"/>
    <property type="match status" value="1"/>
</dbReference>
<dbReference type="EC" id="2.-.-.-" evidence="12"/>
<feature type="transmembrane region" description="Helical" evidence="12">
    <location>
        <begin position="630"/>
        <end position="647"/>
    </location>
</feature>
<dbReference type="SUPFAM" id="SSF53649">
    <property type="entry name" value="Alkaline phosphatase-like"/>
    <property type="match status" value="1"/>
</dbReference>
<keyword evidence="11" id="KW-0325">Glycoprotein</keyword>
<keyword evidence="8 12" id="KW-0256">Endoplasmic reticulum</keyword>
<keyword evidence="7 12" id="KW-0812">Transmembrane</keyword>
<evidence type="ECO:0000256" key="2">
    <source>
        <dbReference type="ARBA" id="ARBA00004687"/>
    </source>
</evidence>
<dbReference type="InterPro" id="IPR007070">
    <property type="entry name" value="GPI_EtnP_transferase_1"/>
</dbReference>